<keyword evidence="3" id="KW-1185">Reference proteome</keyword>
<accession>A0A9P6SX10</accession>
<sequence length="511" mass="57801">MVNVVDFFPINAKRHFSHQDRALLDLKDMSSALVMDLPLRYIFQYALNHLQEEEGTQEDEMSPILGPSSRRSQRTVLIVTDSKIKLQEWMRLEQQLYEMPEFEQAQQQIRDGPNVQDEFISATQTQTQSQVQLSQLQIEQRSQQLPIPQNHVTEAAAHDIDAPRVTNNEKEKDEKFQAELWAKIQIRYAPTVYHVQSLFRCLHLDSETTQGRTFGHGRGGHSPTVDDYGVVEDDSHLIPTLVLLIGCFHGHENSTNATQSSSSSSLCMLSSHLANLRSATEVPSLDPTANFVPLSTQQSQLQSQQQQQQQSQISYQLHQTSLQPASSRLDSLDRERVQYIKTVSQAISEIKDSLEWIERVSGQNVGLLVFENTVDPKALADLSHSNLLQSKLPSPRELWLQKVVGFWLDVVVVVEPQHLTQCDSPSIADPNQPYSQEMLEGETPARTDFSKAQSSKDSLSLWLKTQQSIRTMLFRAAPSFDEKSAASAGAVVGLRWKFDAMENCFQFQILS</sequence>
<dbReference type="EMBL" id="JAAAID010001647">
    <property type="protein sequence ID" value="KAG0009239.1"/>
    <property type="molecule type" value="Genomic_DNA"/>
</dbReference>
<proteinExistence type="predicted"/>
<evidence type="ECO:0000313" key="2">
    <source>
        <dbReference type="EMBL" id="KAG0009239.1"/>
    </source>
</evidence>
<organism evidence="2 3">
    <name type="scientific">Entomortierella chlamydospora</name>
    <dbReference type="NCBI Taxonomy" id="101097"/>
    <lineage>
        <taxon>Eukaryota</taxon>
        <taxon>Fungi</taxon>
        <taxon>Fungi incertae sedis</taxon>
        <taxon>Mucoromycota</taxon>
        <taxon>Mortierellomycotina</taxon>
        <taxon>Mortierellomycetes</taxon>
        <taxon>Mortierellales</taxon>
        <taxon>Mortierellaceae</taxon>
        <taxon>Entomortierella</taxon>
    </lineage>
</organism>
<feature type="region of interest" description="Disordered" evidence="1">
    <location>
        <begin position="296"/>
        <end position="317"/>
    </location>
</feature>
<comment type="caution">
    <text evidence="2">The sequence shown here is derived from an EMBL/GenBank/DDBJ whole genome shotgun (WGS) entry which is preliminary data.</text>
</comment>
<gene>
    <name evidence="2" type="ORF">BGZ80_002600</name>
</gene>
<protein>
    <submittedName>
        <fullName evidence="2">Uncharacterized protein</fullName>
    </submittedName>
</protein>
<dbReference type="Proteomes" id="UP000703661">
    <property type="component" value="Unassembled WGS sequence"/>
</dbReference>
<evidence type="ECO:0000313" key="3">
    <source>
        <dbReference type="Proteomes" id="UP000703661"/>
    </source>
</evidence>
<evidence type="ECO:0000256" key="1">
    <source>
        <dbReference type="SAM" id="MobiDB-lite"/>
    </source>
</evidence>
<dbReference type="AlphaFoldDB" id="A0A9P6SX10"/>
<name>A0A9P6SX10_9FUNG</name>
<reference evidence="2" key="1">
    <citation type="journal article" date="2020" name="Fungal Divers.">
        <title>Resolving the Mortierellaceae phylogeny through synthesis of multi-gene phylogenetics and phylogenomics.</title>
        <authorList>
            <person name="Vandepol N."/>
            <person name="Liber J."/>
            <person name="Desiro A."/>
            <person name="Na H."/>
            <person name="Kennedy M."/>
            <person name="Barry K."/>
            <person name="Grigoriev I.V."/>
            <person name="Miller A.N."/>
            <person name="O'Donnell K."/>
            <person name="Stajich J.E."/>
            <person name="Bonito G."/>
        </authorList>
    </citation>
    <scope>NUCLEOTIDE SEQUENCE</scope>
    <source>
        <strain evidence="2">NRRL 2769</strain>
    </source>
</reference>